<feature type="non-terminal residue" evidence="2">
    <location>
        <position position="1"/>
    </location>
</feature>
<keyword evidence="1" id="KW-0812">Transmembrane</keyword>
<reference evidence="2" key="1">
    <citation type="journal article" date="2021" name="J Fungi (Basel)">
        <title>Virulence traits and population genomics of the black yeast Aureobasidium melanogenum.</title>
        <authorList>
            <person name="Cernosa A."/>
            <person name="Sun X."/>
            <person name="Gostincar C."/>
            <person name="Fang C."/>
            <person name="Gunde-Cimerman N."/>
            <person name="Song Z."/>
        </authorList>
    </citation>
    <scope>NUCLEOTIDE SEQUENCE</scope>
    <source>
        <strain evidence="2">EXF-9911</strain>
    </source>
</reference>
<sequence length="299" mass="33136">MAVEVVRVLVVIVLEGKDSNHISFSAVPKDRDWLFVGPAYHALHHMYPDQFTSSFFRLFDWIMGTSSAFKNKRIAMTGTRGAFGAALKKQLESDGVSGIAALRYGVDFDDESVSTDGIGKLADTDILILAHGLRHGDVMKANYETSRRLVEVFAQTRKPCPGRRPIELPEVWYTGSEAELHSSWGNQSLYAYSASKRRFLSFAKSLYESETVSQARTPSRPNTTSKDIAIRCRIYSHRRFAHVRDYTLAIAIAVAVAVAIALTICLPICPFYTASRRPVAPETNVIAVSGAKIETSRAQ</sequence>
<evidence type="ECO:0000313" key="2">
    <source>
        <dbReference type="EMBL" id="KAG9693267.1"/>
    </source>
</evidence>
<reference evidence="2" key="2">
    <citation type="submission" date="2021-08" db="EMBL/GenBank/DDBJ databases">
        <authorList>
            <person name="Gostincar C."/>
            <person name="Sun X."/>
            <person name="Song Z."/>
            <person name="Gunde-Cimerman N."/>
        </authorList>
    </citation>
    <scope>NUCLEOTIDE SEQUENCE</scope>
    <source>
        <strain evidence="2">EXF-9911</strain>
    </source>
</reference>
<evidence type="ECO:0000256" key="1">
    <source>
        <dbReference type="SAM" id="Phobius"/>
    </source>
</evidence>
<keyword evidence="1" id="KW-0472">Membrane</keyword>
<name>A0A9P8J8A2_AURME</name>
<comment type="caution">
    <text evidence="2">The sequence shown here is derived from an EMBL/GenBank/DDBJ whole genome shotgun (WGS) entry which is preliminary data.</text>
</comment>
<dbReference type="OrthoDB" id="3935480at2759"/>
<feature type="transmembrane region" description="Helical" evidence="1">
    <location>
        <begin position="246"/>
        <end position="269"/>
    </location>
</feature>
<gene>
    <name evidence="2" type="ORF">KCU76_g6095</name>
</gene>
<dbReference type="SUPFAM" id="SSF51735">
    <property type="entry name" value="NAD(P)-binding Rossmann-fold domains"/>
    <property type="match status" value="1"/>
</dbReference>
<keyword evidence="1" id="KW-1133">Transmembrane helix</keyword>
<organism evidence="2 3">
    <name type="scientific">Aureobasidium melanogenum</name>
    <name type="common">Aureobasidium pullulans var. melanogenum</name>
    <dbReference type="NCBI Taxonomy" id="46634"/>
    <lineage>
        <taxon>Eukaryota</taxon>
        <taxon>Fungi</taxon>
        <taxon>Dikarya</taxon>
        <taxon>Ascomycota</taxon>
        <taxon>Pezizomycotina</taxon>
        <taxon>Dothideomycetes</taxon>
        <taxon>Dothideomycetidae</taxon>
        <taxon>Dothideales</taxon>
        <taxon>Saccotheciaceae</taxon>
        <taxon>Aureobasidium</taxon>
    </lineage>
</organism>
<protein>
    <submittedName>
        <fullName evidence="2">Uncharacterized protein</fullName>
    </submittedName>
</protein>
<accession>A0A9P8J8A2</accession>
<dbReference type="InterPro" id="IPR036291">
    <property type="entry name" value="NAD(P)-bd_dom_sf"/>
</dbReference>
<dbReference type="Proteomes" id="UP000779574">
    <property type="component" value="Unassembled WGS sequence"/>
</dbReference>
<proteinExistence type="predicted"/>
<dbReference type="AlphaFoldDB" id="A0A9P8J8A2"/>
<evidence type="ECO:0000313" key="3">
    <source>
        <dbReference type="Proteomes" id="UP000779574"/>
    </source>
</evidence>
<dbReference type="EMBL" id="JAHFXF010000199">
    <property type="protein sequence ID" value="KAG9693267.1"/>
    <property type="molecule type" value="Genomic_DNA"/>
</dbReference>